<feature type="region of interest" description="Disordered" evidence="2">
    <location>
        <begin position="1"/>
        <end position="73"/>
    </location>
</feature>
<dbReference type="HOGENOM" id="CLU_380335_0_0_1"/>
<evidence type="ECO:0000313" key="5">
    <source>
        <dbReference type="Proteomes" id="UP000014071"/>
    </source>
</evidence>
<dbReference type="Pfam" id="PF13926">
    <property type="entry name" value="DUF4211"/>
    <property type="match status" value="1"/>
</dbReference>
<evidence type="ECO:0000313" key="4">
    <source>
        <dbReference type="EMBL" id="GAC95042.1"/>
    </source>
</evidence>
<feature type="coiled-coil region" evidence="1">
    <location>
        <begin position="812"/>
        <end position="839"/>
    </location>
</feature>
<feature type="compositionally biased region" description="Basic and acidic residues" evidence="2">
    <location>
        <begin position="355"/>
        <end position="374"/>
    </location>
</feature>
<feature type="region of interest" description="Disordered" evidence="2">
    <location>
        <begin position="151"/>
        <end position="520"/>
    </location>
</feature>
<dbReference type="RefSeq" id="XP_012188629.1">
    <property type="nucleotide sequence ID" value="XM_012333239.1"/>
</dbReference>
<feature type="compositionally biased region" description="Low complexity" evidence="2">
    <location>
        <begin position="294"/>
        <end position="306"/>
    </location>
</feature>
<keyword evidence="5" id="KW-1185">Reference proteome</keyword>
<evidence type="ECO:0000256" key="2">
    <source>
        <dbReference type="SAM" id="MobiDB-lite"/>
    </source>
</evidence>
<reference evidence="5" key="1">
    <citation type="journal article" date="2013" name="Genome Announc.">
        <title>Draft genome sequence of the basidiomycetous yeast-like fungus Pseudozyma hubeiensis SY62, which produces an abundant amount of the biosurfactant mannosylerythritol lipids.</title>
        <authorList>
            <person name="Konishi M."/>
            <person name="Hatada Y."/>
            <person name="Horiuchi J."/>
        </authorList>
    </citation>
    <scope>NUCLEOTIDE SEQUENCE [LARGE SCALE GENOMIC DNA]</scope>
    <source>
        <strain evidence="5">SY62</strain>
    </source>
</reference>
<evidence type="ECO:0000256" key="1">
    <source>
        <dbReference type="SAM" id="Coils"/>
    </source>
</evidence>
<organism evidence="4 5">
    <name type="scientific">Pseudozyma hubeiensis (strain SY62)</name>
    <name type="common">Yeast</name>
    <dbReference type="NCBI Taxonomy" id="1305764"/>
    <lineage>
        <taxon>Eukaryota</taxon>
        <taxon>Fungi</taxon>
        <taxon>Dikarya</taxon>
        <taxon>Basidiomycota</taxon>
        <taxon>Ustilaginomycotina</taxon>
        <taxon>Ustilaginomycetes</taxon>
        <taxon>Ustilaginales</taxon>
        <taxon>Ustilaginaceae</taxon>
        <taxon>Pseudozyma</taxon>
    </lineage>
</organism>
<dbReference type="OrthoDB" id="2554458at2759"/>
<dbReference type="InterPro" id="IPR025451">
    <property type="entry name" value="DUF4211"/>
</dbReference>
<dbReference type="Proteomes" id="UP000014071">
    <property type="component" value="Unassembled WGS sequence"/>
</dbReference>
<feature type="compositionally biased region" description="Basic and acidic residues" evidence="2">
    <location>
        <begin position="326"/>
        <end position="344"/>
    </location>
</feature>
<feature type="compositionally biased region" description="Low complexity" evidence="2">
    <location>
        <begin position="457"/>
        <end position="466"/>
    </location>
</feature>
<protein>
    <submittedName>
        <fullName evidence="4">Possible transcription factor IIIc-like protein</fullName>
    </submittedName>
</protein>
<feature type="compositionally biased region" description="Polar residues" evidence="2">
    <location>
        <begin position="197"/>
        <end position="217"/>
    </location>
</feature>
<keyword evidence="1" id="KW-0175">Coiled coil</keyword>
<feature type="compositionally biased region" description="Acidic residues" evidence="2">
    <location>
        <begin position="443"/>
        <end position="456"/>
    </location>
</feature>
<feature type="compositionally biased region" description="Basic and acidic residues" evidence="2">
    <location>
        <begin position="399"/>
        <end position="411"/>
    </location>
</feature>
<proteinExistence type="predicted"/>
<dbReference type="GeneID" id="24107908"/>
<evidence type="ECO:0000259" key="3">
    <source>
        <dbReference type="Pfam" id="PF13926"/>
    </source>
</evidence>
<dbReference type="EMBL" id="DF238790">
    <property type="protein sequence ID" value="GAC95042.1"/>
    <property type="molecule type" value="Genomic_DNA"/>
</dbReference>
<feature type="compositionally biased region" description="Acidic residues" evidence="2">
    <location>
        <begin position="693"/>
        <end position="712"/>
    </location>
</feature>
<feature type="domain" description="DUF4211" evidence="3">
    <location>
        <begin position="584"/>
        <end position="673"/>
    </location>
</feature>
<name>R9P1M3_PSEHS</name>
<sequence>MPPWKKQKTASKPSSSSSTSKPTSSSRSTRSRTRSASVASTSAPVSKPKKKAQRKVKAEPQDDLVDLTQGEALPQVWDGEPQMECWVEIPSMPEPRSKEDALRFIKPKNKKAWGEKGKHKEYADSLVWHVDHQQDADPFYFDVEDMSDAEREQHVVAVRPTTKSGKGSASVSGSSSKKKKSQTASPSASCRPAEASGSRNHSRAPSVSRAASQSHNTPRVALQPPTSDDLEDMFLGSNDATALDQVQDADPLFFEGASDQEDRLRNGTPMQSKTAQRPRVKLSPTYGDRIAQGSAARSRSSTPRPAKQSSRGRNDSIHENNATTSDKGKQKAKDKADRSGEKHKQTVINIDSDAEDRGKGKRKKDDIDNLRSELNEDAFARSTGPRHKEVYRNQLAKFAEARKKARQERGESVTSGSDEDGEGAAARSRRKRAMTVSSGSDTSDSDSDGGDSDSDSDNGSSSSSSADSRDFIVADDEVEYDEGFQPEAEEESMHSRLAQAPSAPASRPTGKGRYARDSDGRVRLVPISSQAAAASGISSSTSVLAAHGLGGAVGGRKGLDELCLDWIEWAAARVLVTWSSLSLADRERLERNRAALKSRVRSTEESVGSVVMRRQFKWYLTQYPKMETEALFSDEVDRYGTMAKNGCGVCHRKSQKAQVRVTFTGERYNQDTLAPLKKRGGLKSPASDAESGSSDDSDSDTASDRSDEDETWVEPSTDPQNDRPTYTFDAGAHCAQRAVVMHQLHHWEWTTMQTLAKHDAIRYIRRLLWRKNKAGRGKDGKMGCGAWEVASAVSEMIAPTGRCVWGKEKGRAKKGTSELERLRRRLKGLNEQAIEVNGAR</sequence>
<dbReference type="AlphaFoldDB" id="R9P1M3"/>
<gene>
    <name evidence="4" type="ORF">PHSY_002617</name>
</gene>
<accession>R9P1M3</accession>
<feature type="compositionally biased region" description="Low complexity" evidence="2">
    <location>
        <begin position="161"/>
        <end position="175"/>
    </location>
</feature>
<feature type="compositionally biased region" description="Acidic residues" evidence="2">
    <location>
        <begin position="473"/>
        <end position="490"/>
    </location>
</feature>
<dbReference type="eggNOG" id="ENOG502S7B9">
    <property type="taxonomic scope" value="Eukaryota"/>
</dbReference>
<feature type="compositionally biased region" description="Low complexity" evidence="2">
    <location>
        <begin position="10"/>
        <end position="46"/>
    </location>
</feature>
<feature type="region of interest" description="Disordered" evidence="2">
    <location>
        <begin position="674"/>
        <end position="727"/>
    </location>
</feature>